<feature type="domain" description="Pyrroline-5-carboxylate reductase catalytic N-terminal" evidence="10">
    <location>
        <begin position="13"/>
        <end position="105"/>
    </location>
</feature>
<dbReference type="UniPathway" id="UPA00098">
    <property type="reaction ID" value="UER00361"/>
</dbReference>
<comment type="function">
    <text evidence="5 6">Catalyzes the reduction of 1-pyrroline-5-carboxylate (PCA) to L-proline.</text>
</comment>
<comment type="catalytic activity">
    <reaction evidence="6 9">
        <text>L-proline + NADP(+) = (S)-1-pyrroline-5-carboxylate + NADPH + 2 H(+)</text>
        <dbReference type="Rhea" id="RHEA:14109"/>
        <dbReference type="ChEBI" id="CHEBI:15378"/>
        <dbReference type="ChEBI" id="CHEBI:17388"/>
        <dbReference type="ChEBI" id="CHEBI:57783"/>
        <dbReference type="ChEBI" id="CHEBI:58349"/>
        <dbReference type="ChEBI" id="CHEBI:60039"/>
        <dbReference type="EC" id="1.5.1.2"/>
    </reaction>
</comment>
<dbReference type="PATRIC" id="fig|1423749.3.peg.1323"/>
<dbReference type="EMBL" id="AZFN01000004">
    <property type="protein sequence ID" value="KRM03208.1"/>
    <property type="molecule type" value="Genomic_DNA"/>
</dbReference>
<dbReference type="GO" id="GO:0055129">
    <property type="term" value="P:L-proline biosynthetic process"/>
    <property type="evidence" value="ECO:0007669"/>
    <property type="project" value="UniProtKB-UniRule"/>
</dbReference>
<evidence type="ECO:0000256" key="9">
    <source>
        <dbReference type="RuleBase" id="RU003903"/>
    </source>
</evidence>
<evidence type="ECO:0000256" key="6">
    <source>
        <dbReference type="HAMAP-Rule" id="MF_01925"/>
    </source>
</evidence>
<dbReference type="NCBIfam" id="TIGR00112">
    <property type="entry name" value="proC"/>
    <property type="match status" value="1"/>
</dbReference>
<dbReference type="InterPro" id="IPR029036">
    <property type="entry name" value="P5CR_dimer"/>
</dbReference>
<comment type="caution">
    <text evidence="12">The sequence shown here is derived from an EMBL/GenBank/DDBJ whole genome shotgun (WGS) entry which is preliminary data.</text>
</comment>
<dbReference type="InterPro" id="IPR053790">
    <property type="entry name" value="P5CR-like_CS"/>
</dbReference>
<dbReference type="Gene3D" id="1.10.3730.10">
    <property type="entry name" value="ProC C-terminal domain-like"/>
    <property type="match status" value="1"/>
</dbReference>
<name>A0A0R1VCE4_9LACO</name>
<dbReference type="GO" id="GO:0005737">
    <property type="term" value="C:cytoplasm"/>
    <property type="evidence" value="ECO:0007669"/>
    <property type="project" value="UniProtKB-SubCell"/>
</dbReference>
<dbReference type="InterPro" id="IPR028939">
    <property type="entry name" value="P5C_Rdtase_cat_N"/>
</dbReference>
<keyword evidence="13" id="KW-1185">Reference proteome</keyword>
<evidence type="ECO:0000256" key="4">
    <source>
        <dbReference type="ARBA" id="ARBA00023002"/>
    </source>
</evidence>
<evidence type="ECO:0000259" key="11">
    <source>
        <dbReference type="Pfam" id="PF14748"/>
    </source>
</evidence>
<reference evidence="12 13" key="1">
    <citation type="journal article" date="2015" name="Genome Announc.">
        <title>Expanding the biotechnology potential of lactobacilli through comparative genomics of 213 strains and associated genera.</title>
        <authorList>
            <person name="Sun Z."/>
            <person name="Harris H.M."/>
            <person name="McCann A."/>
            <person name="Guo C."/>
            <person name="Argimon S."/>
            <person name="Zhang W."/>
            <person name="Yang X."/>
            <person name="Jeffery I.B."/>
            <person name="Cooney J.C."/>
            <person name="Kagawa T.F."/>
            <person name="Liu W."/>
            <person name="Song Y."/>
            <person name="Salvetti E."/>
            <person name="Wrobel A."/>
            <person name="Rasinkangas P."/>
            <person name="Parkhill J."/>
            <person name="Rea M.C."/>
            <person name="O'Sullivan O."/>
            <person name="Ritari J."/>
            <person name="Douillard F.P."/>
            <person name="Paul Ross R."/>
            <person name="Yang R."/>
            <person name="Briner A.E."/>
            <person name="Felis G.E."/>
            <person name="de Vos W.M."/>
            <person name="Barrangou R."/>
            <person name="Klaenhammer T.R."/>
            <person name="Caufield P.W."/>
            <person name="Cui Y."/>
            <person name="Zhang H."/>
            <person name="O'Toole P.W."/>
        </authorList>
    </citation>
    <scope>NUCLEOTIDE SEQUENCE [LARGE SCALE GENOMIC DNA]</scope>
    <source>
        <strain evidence="12 13">DSM 16045</strain>
    </source>
</reference>
<comment type="subcellular location">
    <subcellularLocation>
        <location evidence="6">Cytoplasm</location>
    </subcellularLocation>
</comment>
<dbReference type="SUPFAM" id="SSF48179">
    <property type="entry name" value="6-phosphogluconate dehydrogenase C-terminal domain-like"/>
    <property type="match status" value="1"/>
</dbReference>
<dbReference type="InterPro" id="IPR036291">
    <property type="entry name" value="NAD(P)-bd_dom_sf"/>
</dbReference>
<keyword evidence="2 6" id="KW-0641">Proline biosynthesis</keyword>
<keyword evidence="3 6" id="KW-0521">NADP</keyword>
<evidence type="ECO:0000256" key="3">
    <source>
        <dbReference type="ARBA" id="ARBA00022857"/>
    </source>
</evidence>
<dbReference type="EC" id="1.5.1.2" evidence="6 7"/>
<keyword evidence="6 9" id="KW-0028">Amino-acid biosynthesis</keyword>
<keyword evidence="6" id="KW-0963">Cytoplasm</keyword>
<dbReference type="PANTHER" id="PTHR11645">
    <property type="entry name" value="PYRROLINE-5-CARBOXYLATE REDUCTASE"/>
    <property type="match status" value="1"/>
</dbReference>
<dbReference type="Pfam" id="PF03807">
    <property type="entry name" value="F420_oxidored"/>
    <property type="match status" value="1"/>
</dbReference>
<dbReference type="InterPro" id="IPR008927">
    <property type="entry name" value="6-PGluconate_DH-like_C_sf"/>
</dbReference>
<comment type="pathway">
    <text evidence="6 9">Amino-acid biosynthesis; L-proline biosynthesis; L-proline from L-glutamate 5-semialdehyde: step 1/1.</text>
</comment>
<dbReference type="Gene3D" id="3.40.50.720">
    <property type="entry name" value="NAD(P)-binding Rossmann-like Domain"/>
    <property type="match status" value="1"/>
</dbReference>
<dbReference type="PIRSF" id="PIRSF000193">
    <property type="entry name" value="Pyrrol-5-carb_rd"/>
    <property type="match status" value="1"/>
</dbReference>
<evidence type="ECO:0000256" key="8">
    <source>
        <dbReference type="PIRSR" id="PIRSR000193-1"/>
    </source>
</evidence>
<evidence type="ECO:0000313" key="13">
    <source>
        <dbReference type="Proteomes" id="UP000051739"/>
    </source>
</evidence>
<evidence type="ECO:0000259" key="10">
    <source>
        <dbReference type="Pfam" id="PF03807"/>
    </source>
</evidence>
<gene>
    <name evidence="6" type="primary">proC</name>
    <name evidence="12" type="ORF">FC60_GL001292</name>
</gene>
<protein>
    <recommendedName>
        <fullName evidence="6 7">Pyrroline-5-carboxylate reductase</fullName>
        <shortName evidence="6">P5C reductase</shortName>
        <shortName evidence="6">P5CR</shortName>
        <ecNumber evidence="6 7">1.5.1.2</ecNumber>
    </recommendedName>
    <alternativeName>
        <fullName evidence="6">PCA reductase</fullName>
    </alternativeName>
</protein>
<evidence type="ECO:0000256" key="7">
    <source>
        <dbReference type="NCBIfam" id="TIGR00112"/>
    </source>
</evidence>
<sequence>MDKYENKEIEMTKVAIVGTGSMGSAILEGLAKTKQVDLVAANHPNPRAKQLAAQLKIKLYERNQDLIAEQPDVVILTVPVPVTLDVAKELAGLTAGTVVMSAAVGVTANDLQAVLPQAGVVPFVPNTPVAINAGTIGVAFNDQLSADQRQIANQVLALLGDVISVPEERMDIVGTVGGCGPAFVDVMMDAMSDAAVAKGLDRATAYQLIASMVKGSGALASQSGLTPSQLRDQVTSPAGTTIRGVMALEANGFRHAVIEAINKSAE</sequence>
<dbReference type="HAMAP" id="MF_01925">
    <property type="entry name" value="P5C_reductase"/>
    <property type="match status" value="1"/>
</dbReference>
<evidence type="ECO:0000256" key="1">
    <source>
        <dbReference type="ARBA" id="ARBA00005525"/>
    </source>
</evidence>
<dbReference type="SUPFAM" id="SSF51735">
    <property type="entry name" value="NAD(P)-binding Rossmann-fold domains"/>
    <property type="match status" value="1"/>
</dbReference>
<dbReference type="GO" id="GO:0004735">
    <property type="term" value="F:pyrroline-5-carboxylate reductase activity"/>
    <property type="evidence" value="ECO:0007669"/>
    <property type="project" value="UniProtKB-UniRule"/>
</dbReference>
<evidence type="ECO:0000256" key="2">
    <source>
        <dbReference type="ARBA" id="ARBA00022650"/>
    </source>
</evidence>
<keyword evidence="4 6" id="KW-0560">Oxidoreductase</keyword>
<dbReference type="Proteomes" id="UP000051739">
    <property type="component" value="Unassembled WGS sequence"/>
</dbReference>
<feature type="domain" description="Pyrroline-5-carboxylate reductase dimerisation" evidence="11">
    <location>
        <begin position="167"/>
        <end position="265"/>
    </location>
</feature>
<dbReference type="PANTHER" id="PTHR11645:SF0">
    <property type="entry name" value="PYRROLINE-5-CARBOXYLATE REDUCTASE 3"/>
    <property type="match status" value="1"/>
</dbReference>
<dbReference type="FunFam" id="1.10.3730.10:FF:000001">
    <property type="entry name" value="Pyrroline-5-carboxylate reductase"/>
    <property type="match status" value="1"/>
</dbReference>
<accession>A0A0R1VCE4</accession>
<proteinExistence type="inferred from homology"/>
<dbReference type="PROSITE" id="PS00521">
    <property type="entry name" value="P5CR"/>
    <property type="match status" value="1"/>
</dbReference>
<organism evidence="12 13">
    <name type="scientific">Limosilactobacillus gastricus DSM 16045</name>
    <dbReference type="NCBI Taxonomy" id="1423749"/>
    <lineage>
        <taxon>Bacteria</taxon>
        <taxon>Bacillati</taxon>
        <taxon>Bacillota</taxon>
        <taxon>Bacilli</taxon>
        <taxon>Lactobacillales</taxon>
        <taxon>Lactobacillaceae</taxon>
        <taxon>Limosilactobacillus</taxon>
    </lineage>
</organism>
<dbReference type="InterPro" id="IPR000304">
    <property type="entry name" value="Pyrroline-COOH_reductase"/>
</dbReference>
<comment type="catalytic activity">
    <reaction evidence="6">
        <text>L-proline + NAD(+) = (S)-1-pyrroline-5-carboxylate + NADH + 2 H(+)</text>
        <dbReference type="Rhea" id="RHEA:14105"/>
        <dbReference type="ChEBI" id="CHEBI:15378"/>
        <dbReference type="ChEBI" id="CHEBI:17388"/>
        <dbReference type="ChEBI" id="CHEBI:57540"/>
        <dbReference type="ChEBI" id="CHEBI:57945"/>
        <dbReference type="ChEBI" id="CHEBI:60039"/>
        <dbReference type="EC" id="1.5.1.2"/>
    </reaction>
</comment>
<dbReference type="Pfam" id="PF14748">
    <property type="entry name" value="P5CR_dimer"/>
    <property type="match status" value="1"/>
</dbReference>
<feature type="binding site" evidence="8">
    <location>
        <position position="63"/>
    </location>
    <ligand>
        <name>NADPH</name>
        <dbReference type="ChEBI" id="CHEBI:57783"/>
    </ligand>
</feature>
<comment type="similarity">
    <text evidence="1 6 9">Belongs to the pyrroline-5-carboxylate reductase family.</text>
</comment>
<dbReference type="AlphaFoldDB" id="A0A0R1VCE4"/>
<evidence type="ECO:0000313" key="12">
    <source>
        <dbReference type="EMBL" id="KRM03208.1"/>
    </source>
</evidence>
<evidence type="ECO:0000256" key="5">
    <source>
        <dbReference type="ARBA" id="ARBA00058118"/>
    </source>
</evidence>